<evidence type="ECO:0000256" key="2">
    <source>
        <dbReference type="SAM" id="Coils"/>
    </source>
</evidence>
<dbReference type="Gene3D" id="1.20.5.300">
    <property type="match status" value="1"/>
</dbReference>
<dbReference type="Pfam" id="PF04102">
    <property type="entry name" value="SlyX"/>
    <property type="match status" value="1"/>
</dbReference>
<dbReference type="Proteomes" id="UP000305674">
    <property type="component" value="Unassembled WGS sequence"/>
</dbReference>
<dbReference type="RefSeq" id="WP_136853942.1">
    <property type="nucleotide sequence ID" value="NZ_SWCI01000010.1"/>
</dbReference>
<accession>A0A4U1BBQ4</accession>
<comment type="caution">
    <text evidence="3">The sequence shown here is derived from an EMBL/GenBank/DDBJ whole genome shotgun (WGS) entry which is preliminary data.</text>
</comment>
<organism evidence="3 4">
    <name type="scientific">Ferrimonas sediminicola</name>
    <dbReference type="NCBI Taxonomy" id="2569538"/>
    <lineage>
        <taxon>Bacteria</taxon>
        <taxon>Pseudomonadati</taxon>
        <taxon>Pseudomonadota</taxon>
        <taxon>Gammaproteobacteria</taxon>
        <taxon>Alteromonadales</taxon>
        <taxon>Ferrimonadaceae</taxon>
        <taxon>Ferrimonas</taxon>
    </lineage>
</organism>
<reference evidence="3 4" key="1">
    <citation type="submission" date="2019-04" db="EMBL/GenBank/DDBJ databases">
        <authorList>
            <person name="Hwang J.C."/>
        </authorList>
    </citation>
    <scope>NUCLEOTIDE SEQUENCE [LARGE SCALE GENOMIC DNA]</scope>
    <source>
        <strain evidence="3 4">IMCC35001</strain>
    </source>
</reference>
<keyword evidence="2" id="KW-0175">Coiled coil</keyword>
<gene>
    <name evidence="1" type="primary">slyX</name>
    <name evidence="3" type="ORF">FCL40_14100</name>
</gene>
<sequence>MSLTEQRVSELETKVAFQEETIDSLNHTVVELNRRLDLMQRQLKQLADKMMATGPSQIATQAEETPPPHY</sequence>
<evidence type="ECO:0000256" key="1">
    <source>
        <dbReference type="HAMAP-Rule" id="MF_00715"/>
    </source>
</evidence>
<evidence type="ECO:0000313" key="4">
    <source>
        <dbReference type="Proteomes" id="UP000305674"/>
    </source>
</evidence>
<proteinExistence type="inferred from homology"/>
<dbReference type="EMBL" id="SWCI01000010">
    <property type="protein sequence ID" value="TKB48053.1"/>
    <property type="molecule type" value="Genomic_DNA"/>
</dbReference>
<feature type="coiled-coil region" evidence="2">
    <location>
        <begin position="1"/>
        <end position="49"/>
    </location>
</feature>
<keyword evidence="4" id="KW-1185">Reference proteome</keyword>
<dbReference type="InterPro" id="IPR007236">
    <property type="entry name" value="SlyX"/>
</dbReference>
<dbReference type="PANTHER" id="PTHR36508:SF1">
    <property type="entry name" value="PROTEIN SLYX"/>
    <property type="match status" value="1"/>
</dbReference>
<protein>
    <recommendedName>
        <fullName evidence="1">Protein SlyX homolog</fullName>
    </recommendedName>
</protein>
<comment type="similarity">
    <text evidence="1">Belongs to the SlyX family.</text>
</comment>
<evidence type="ECO:0000313" key="3">
    <source>
        <dbReference type="EMBL" id="TKB48053.1"/>
    </source>
</evidence>
<dbReference type="HAMAP" id="MF_00715">
    <property type="entry name" value="SlyX"/>
    <property type="match status" value="1"/>
</dbReference>
<dbReference type="PANTHER" id="PTHR36508">
    <property type="entry name" value="PROTEIN SLYX"/>
    <property type="match status" value="1"/>
</dbReference>
<name>A0A4U1BBQ4_9GAMM</name>
<dbReference type="OrthoDB" id="5771733at2"/>
<dbReference type="AlphaFoldDB" id="A0A4U1BBQ4"/>